<accession>A0A6P1ZE36</accession>
<feature type="compositionally biased region" description="Low complexity" evidence="1">
    <location>
        <begin position="1"/>
        <end position="19"/>
    </location>
</feature>
<dbReference type="Proteomes" id="UP000434052">
    <property type="component" value="Unassembled WGS sequence"/>
</dbReference>
<dbReference type="InterPro" id="IPR041854">
    <property type="entry name" value="BFD-like_2Fe2S-bd_dom_sf"/>
</dbReference>
<organism evidence="2 3">
    <name type="scientific">Oceanidesulfovibrio marinus</name>
    <dbReference type="NCBI Taxonomy" id="370038"/>
    <lineage>
        <taxon>Bacteria</taxon>
        <taxon>Pseudomonadati</taxon>
        <taxon>Thermodesulfobacteriota</taxon>
        <taxon>Desulfovibrionia</taxon>
        <taxon>Desulfovibrionales</taxon>
        <taxon>Desulfovibrionaceae</taxon>
        <taxon>Oceanidesulfovibrio</taxon>
    </lineage>
</organism>
<evidence type="ECO:0000313" key="3">
    <source>
        <dbReference type="Proteomes" id="UP000434052"/>
    </source>
</evidence>
<name>A0A6P1ZE36_9BACT</name>
<gene>
    <name evidence="2" type="ORF">DQK91_21850</name>
</gene>
<feature type="region of interest" description="Disordered" evidence="1">
    <location>
        <begin position="1"/>
        <end position="20"/>
    </location>
</feature>
<dbReference type="Gene3D" id="1.10.10.1100">
    <property type="entry name" value="BFD-like [2Fe-2S]-binding domain"/>
    <property type="match status" value="1"/>
</dbReference>
<evidence type="ECO:0000313" key="2">
    <source>
        <dbReference type="EMBL" id="TVM29866.1"/>
    </source>
</evidence>
<reference evidence="2 3" key="1">
    <citation type="submission" date="2018-06" db="EMBL/GenBank/DDBJ databases">
        <title>Complete genome of Desulfovibrio marinus P48SEP.</title>
        <authorList>
            <person name="Crispim J.S."/>
            <person name="Vidigal P.M.P."/>
            <person name="Silva L.C.F."/>
            <person name="Araujo L.C."/>
            <person name="Laguardia C.N."/>
            <person name="Dias R.S."/>
            <person name="Sousa M.P."/>
            <person name="Paula S.O."/>
            <person name="Silva C."/>
        </authorList>
    </citation>
    <scope>NUCLEOTIDE SEQUENCE [LARGE SCALE GENOMIC DNA]</scope>
    <source>
        <strain evidence="2 3">P48SEP</strain>
    </source>
</reference>
<dbReference type="AlphaFoldDB" id="A0A6P1ZE36"/>
<proteinExistence type="predicted"/>
<feature type="non-terminal residue" evidence="2">
    <location>
        <position position="1"/>
    </location>
</feature>
<dbReference type="InterPro" id="IPR036188">
    <property type="entry name" value="FAD/NAD-bd_sf"/>
</dbReference>
<comment type="caution">
    <text evidence="2">The sequence shown here is derived from an EMBL/GenBank/DDBJ whole genome shotgun (WGS) entry which is preliminary data.</text>
</comment>
<dbReference type="Gene3D" id="3.50.50.60">
    <property type="entry name" value="FAD/NAD(P)-binding domain"/>
    <property type="match status" value="1"/>
</dbReference>
<dbReference type="EMBL" id="QMIF01000040">
    <property type="protein sequence ID" value="TVM29866.1"/>
    <property type="molecule type" value="Genomic_DNA"/>
</dbReference>
<sequence length="238" mass="25734">LVADTNGDANGDGASNGGDRIVSRGYTLKDHTSQGVANFITITGGKLTTFRYVAENAGDLACRKLKVDVPCRTRTEPLPPSDAARSTEPTLGARTLSHRAEEADVILCECEMVSGRVVDSMMQEMAQDSKLSALSALNVRSRVGKGPCQGCFCGPSVTSHLYYEIWLAADRGLDELKEFVGRSRRGTAPILWGVPLQQSELQEALLCGMLELERKPSYLTILAGATRSSRVLLKEQQT</sequence>
<evidence type="ECO:0000256" key="1">
    <source>
        <dbReference type="SAM" id="MobiDB-lite"/>
    </source>
</evidence>
<protein>
    <submittedName>
        <fullName evidence="2">Anaerobic glycerol-3-phosphate dehydrogenase subunit A</fullName>
    </submittedName>
</protein>